<evidence type="ECO:0000256" key="1">
    <source>
        <dbReference type="SAM" id="MobiDB-lite"/>
    </source>
</evidence>
<keyword evidence="4" id="KW-1185">Reference proteome</keyword>
<keyword evidence="2" id="KW-0472">Membrane</keyword>
<feature type="region of interest" description="Disordered" evidence="1">
    <location>
        <begin position="72"/>
        <end position="100"/>
    </location>
</feature>
<feature type="compositionally biased region" description="Basic and acidic residues" evidence="1">
    <location>
        <begin position="89"/>
        <end position="100"/>
    </location>
</feature>
<dbReference type="AlphaFoldDB" id="A0A0G4KB17"/>
<keyword evidence="2" id="KW-1133">Transmembrane helix</keyword>
<evidence type="ECO:0000256" key="2">
    <source>
        <dbReference type="SAM" id="Phobius"/>
    </source>
</evidence>
<proteinExistence type="predicted"/>
<name>A0A0G4KB17_9SPIR</name>
<dbReference type="OrthoDB" id="306935at2"/>
<evidence type="ECO:0000313" key="4">
    <source>
        <dbReference type="Proteomes" id="UP000043763"/>
    </source>
</evidence>
<dbReference type="RefSeq" id="WP_083997915.1">
    <property type="nucleotide sequence ID" value="NZ_CVLB01000003.1"/>
</dbReference>
<dbReference type="EMBL" id="CVLB01000003">
    <property type="protein sequence ID" value="CRF35292.1"/>
    <property type="molecule type" value="Genomic_DNA"/>
</dbReference>
<keyword evidence="2" id="KW-0812">Transmembrane</keyword>
<accession>A0A0G4KB17</accession>
<feature type="compositionally biased region" description="Acidic residues" evidence="1">
    <location>
        <begin position="72"/>
        <end position="83"/>
    </location>
</feature>
<feature type="compositionally biased region" description="Basic and acidic residues" evidence="1">
    <location>
        <begin position="140"/>
        <end position="159"/>
    </location>
</feature>
<reference evidence="4" key="1">
    <citation type="submission" date="2015-04" db="EMBL/GenBank/DDBJ databases">
        <authorList>
            <person name="Mushtaq Mamoona"/>
        </authorList>
    </citation>
    <scope>NUCLEOTIDE SEQUENCE [LARGE SCALE GENOMIC DNA]</scope>
    <source>
        <strain evidence="4">AN4859/03</strain>
    </source>
</reference>
<sequence>MNIKEKISNIKRKLIKRKDILFSIIVSFILHIFLFSFINTSIMQEVFAYEKAKKEAEERYKKDDYMFLVETPEVEEEESEEDTPFASDKTLRSKGQTDVKPSKVFSDTSVFSFLGDGANSPIIERRPTENIKPNNNQNQQREKKELGNEISRDKVETYKPKNPGIKGDTKIPASFEEGADRAVVFSSETGSMQLGTKAQEYFWYFYALVGSIRDSWYLTIPNQAHYLGLIRTDEVEVLLSIDEEGNIEFEKFLKTSINGQTSLDNSCSKAIEYAKKLKPPPQGLWNDYAENGKIYIPFKFIYQNFSRE</sequence>
<organism evidence="3 4">
    <name type="scientific">Brachyspira suanatina</name>
    <dbReference type="NCBI Taxonomy" id="381802"/>
    <lineage>
        <taxon>Bacteria</taxon>
        <taxon>Pseudomonadati</taxon>
        <taxon>Spirochaetota</taxon>
        <taxon>Spirochaetia</taxon>
        <taxon>Brachyspirales</taxon>
        <taxon>Brachyspiraceae</taxon>
        <taxon>Brachyspira</taxon>
    </lineage>
</organism>
<feature type="region of interest" description="Disordered" evidence="1">
    <location>
        <begin position="121"/>
        <end position="172"/>
    </location>
</feature>
<feature type="transmembrane region" description="Helical" evidence="2">
    <location>
        <begin position="20"/>
        <end position="38"/>
    </location>
</feature>
<gene>
    <name evidence="3" type="ORF">BRSU_2556</name>
</gene>
<dbReference type="Proteomes" id="UP000043763">
    <property type="component" value="Unassembled WGS sequence"/>
</dbReference>
<evidence type="ECO:0000313" key="3">
    <source>
        <dbReference type="EMBL" id="CRF35292.1"/>
    </source>
</evidence>
<protein>
    <submittedName>
        <fullName evidence="3">Uncharacterized protein</fullName>
    </submittedName>
</protein>